<reference evidence="1 2" key="1">
    <citation type="submission" date="2015-09" db="EMBL/GenBank/DDBJ databases">
        <title>Trachymyrmex cornetzi WGS genome.</title>
        <authorList>
            <person name="Nygaard S."/>
            <person name="Hu H."/>
            <person name="Boomsma J."/>
            <person name="Zhang G."/>
        </authorList>
    </citation>
    <scope>NUCLEOTIDE SEQUENCE [LARGE SCALE GENOMIC DNA]</scope>
    <source>
        <strain evidence="1">Tcor2-1</strain>
        <tissue evidence="1">Whole body</tissue>
    </source>
</reference>
<evidence type="ECO:0000313" key="1">
    <source>
        <dbReference type="EMBL" id="KYN09414.1"/>
    </source>
</evidence>
<dbReference type="Proteomes" id="UP000078492">
    <property type="component" value="Unassembled WGS sequence"/>
</dbReference>
<protein>
    <submittedName>
        <fullName evidence="1">Uncharacterized protein</fullName>
    </submittedName>
</protein>
<dbReference type="EMBL" id="KQ981112">
    <property type="protein sequence ID" value="KYN09414.1"/>
    <property type="molecule type" value="Genomic_DNA"/>
</dbReference>
<organism evidence="1 2">
    <name type="scientific">Trachymyrmex cornetzi</name>
    <dbReference type="NCBI Taxonomy" id="471704"/>
    <lineage>
        <taxon>Eukaryota</taxon>
        <taxon>Metazoa</taxon>
        <taxon>Ecdysozoa</taxon>
        <taxon>Arthropoda</taxon>
        <taxon>Hexapoda</taxon>
        <taxon>Insecta</taxon>
        <taxon>Pterygota</taxon>
        <taxon>Neoptera</taxon>
        <taxon>Endopterygota</taxon>
        <taxon>Hymenoptera</taxon>
        <taxon>Apocrita</taxon>
        <taxon>Aculeata</taxon>
        <taxon>Formicoidea</taxon>
        <taxon>Formicidae</taxon>
        <taxon>Myrmicinae</taxon>
        <taxon>Trachymyrmex</taxon>
    </lineage>
</organism>
<accession>A0A151IS29</accession>
<sequence>MDINEFAFNLQIILTMNNIYTFAFRRSYVIISRSINIYISFHLQIILMHHDFSSLSFSWFVIILRFSYKFSFRLQIIFRLLLNPSGLRLSSGFLTSARSPLVGVKSSLGLPINSPSGLRLSGCFTGVRFSAGTYFSGCGLSKSPSGFRLSVVRRSAGATGAFSGLSKSPSGLRLSFGFLTSALSPFLGTSSFGRETNSPSGFKLSCGFFTTGLSAGLNSSGLGLSNSPSGFRLSECLIGVRRSAGPIGFFSGLSKSPSGRKLSCGFLISALSPFFGASSFGLDTNSPSGFKLSCGFFTIGLSAGLNSSGIGLSNSPSGFRLSECLIGVRFSAGPIGFFSGLSKSPSGLKLSLGFFTSALSPFLGASSLG</sequence>
<dbReference type="AlphaFoldDB" id="A0A151IS29"/>
<keyword evidence="2" id="KW-1185">Reference proteome</keyword>
<evidence type="ECO:0000313" key="2">
    <source>
        <dbReference type="Proteomes" id="UP000078492"/>
    </source>
</evidence>
<name>A0A151IS29_9HYME</name>
<gene>
    <name evidence="1" type="ORF">ALC57_18476</name>
</gene>
<proteinExistence type="predicted"/>